<evidence type="ECO:0000313" key="2">
    <source>
        <dbReference type="Proteomes" id="UP001604267"/>
    </source>
</evidence>
<gene>
    <name evidence="1" type="ORF">ACGFZB_28005</name>
</gene>
<keyword evidence="2" id="KW-1185">Reference proteome</keyword>
<proteinExistence type="predicted"/>
<name>A0ABW7BBK2_9ACTN</name>
<comment type="caution">
    <text evidence="1">The sequence shown here is derived from an EMBL/GenBank/DDBJ whole genome shotgun (WGS) entry which is preliminary data.</text>
</comment>
<organism evidence="1 2">
    <name type="scientific">Streptomyces cinerochromogenes</name>
    <dbReference type="NCBI Taxonomy" id="66422"/>
    <lineage>
        <taxon>Bacteria</taxon>
        <taxon>Bacillati</taxon>
        <taxon>Actinomycetota</taxon>
        <taxon>Actinomycetes</taxon>
        <taxon>Kitasatosporales</taxon>
        <taxon>Streptomycetaceae</taxon>
        <taxon>Streptomyces</taxon>
    </lineage>
</organism>
<dbReference type="Proteomes" id="UP001604267">
    <property type="component" value="Unassembled WGS sequence"/>
</dbReference>
<dbReference type="EMBL" id="JBICYV010000014">
    <property type="protein sequence ID" value="MFG3014201.1"/>
    <property type="molecule type" value="Genomic_DNA"/>
</dbReference>
<reference evidence="1 2" key="1">
    <citation type="submission" date="2024-10" db="EMBL/GenBank/DDBJ databases">
        <title>The Natural Products Discovery Center: Release of the First 8490 Sequenced Strains for Exploring Actinobacteria Biosynthetic Diversity.</title>
        <authorList>
            <person name="Kalkreuter E."/>
            <person name="Kautsar S.A."/>
            <person name="Yang D."/>
            <person name="Bader C.D."/>
            <person name="Teijaro C.N."/>
            <person name="Fluegel L."/>
            <person name="Davis C.M."/>
            <person name="Simpson J.R."/>
            <person name="Lauterbach L."/>
            <person name="Steele A.D."/>
            <person name="Gui C."/>
            <person name="Meng S."/>
            <person name="Li G."/>
            <person name="Viehrig K."/>
            <person name="Ye F."/>
            <person name="Su P."/>
            <person name="Kiefer A.F."/>
            <person name="Nichols A."/>
            <person name="Cepeda A.J."/>
            <person name="Yan W."/>
            <person name="Fan B."/>
            <person name="Jiang Y."/>
            <person name="Adhikari A."/>
            <person name="Zheng C.-J."/>
            <person name="Schuster L."/>
            <person name="Cowan T.M."/>
            <person name="Smanski M.J."/>
            <person name="Chevrette M.G."/>
            <person name="De Carvalho L.P.S."/>
            <person name="Shen B."/>
        </authorList>
    </citation>
    <scope>NUCLEOTIDE SEQUENCE [LARGE SCALE GENOMIC DNA]</scope>
    <source>
        <strain evidence="1 2">NPDC048320</strain>
    </source>
</reference>
<dbReference type="RefSeq" id="WP_392820612.1">
    <property type="nucleotide sequence ID" value="NZ_JBICYV010000014.1"/>
</dbReference>
<protein>
    <submittedName>
        <fullName evidence="1">Uncharacterized protein</fullName>
    </submittedName>
</protein>
<evidence type="ECO:0000313" key="1">
    <source>
        <dbReference type="EMBL" id="MFG3014201.1"/>
    </source>
</evidence>
<accession>A0ABW7BBK2</accession>
<sequence length="78" mass="8783">MTEALVQTGQLGRGVLPYLREIDAVLNAMSGAENADRWTRHALSVDEGWSQAWRLGRRVLVAELGEWQQPLPEITVIR</sequence>